<evidence type="ECO:0000256" key="7">
    <source>
        <dbReference type="ARBA" id="ARBA00023136"/>
    </source>
</evidence>
<dbReference type="PRINTS" id="PR01072">
    <property type="entry name" value="PRESENILIN"/>
</dbReference>
<keyword evidence="2 8" id="KW-0812">Transmembrane</keyword>
<feature type="transmembrane region" description="Helical" evidence="8">
    <location>
        <begin position="316"/>
        <end position="337"/>
    </location>
</feature>
<evidence type="ECO:0000256" key="3">
    <source>
        <dbReference type="ARBA" id="ARBA00022824"/>
    </source>
</evidence>
<dbReference type="PANTHER" id="PTHR10202:SF13">
    <property type="entry name" value="PRESENILIN HOMOLOG"/>
    <property type="match status" value="1"/>
</dbReference>
<dbReference type="PANTHER" id="PTHR10202">
    <property type="entry name" value="PRESENILIN"/>
    <property type="match status" value="1"/>
</dbReference>
<dbReference type="GO" id="GO:0042500">
    <property type="term" value="F:aspartic endopeptidase activity, intramembrane cleaving"/>
    <property type="evidence" value="ECO:0007669"/>
    <property type="project" value="InterPro"/>
</dbReference>
<organism evidence="10 11">
    <name type="scientific">Clonorchis sinensis</name>
    <name type="common">Chinese liver fluke</name>
    <dbReference type="NCBI Taxonomy" id="79923"/>
    <lineage>
        <taxon>Eukaryota</taxon>
        <taxon>Metazoa</taxon>
        <taxon>Spiralia</taxon>
        <taxon>Lophotrochozoa</taxon>
        <taxon>Platyhelminthes</taxon>
        <taxon>Trematoda</taxon>
        <taxon>Digenea</taxon>
        <taxon>Opisthorchiida</taxon>
        <taxon>Opisthorchiata</taxon>
        <taxon>Opisthorchiidae</taxon>
        <taxon>Clonorchis</taxon>
    </lineage>
</organism>
<keyword evidence="4 8" id="KW-0914">Notch signaling pathway</keyword>
<accession>A0A419QGA2</accession>
<dbReference type="GO" id="GO:0006509">
    <property type="term" value="P:membrane protein ectodomain proteolysis"/>
    <property type="evidence" value="ECO:0007669"/>
    <property type="project" value="TreeGrafter"/>
</dbReference>
<comment type="similarity">
    <text evidence="1 8">Belongs to the peptidase A22A family.</text>
</comment>
<proteinExistence type="inferred from homology"/>
<sequence>MATRTPVTSIRSHILQRFQPGAMGITRSPPRKTSSTDSTQTFRNLFHIPQLGQGLATSASATLNWIRKTALSSANGGSAYAIHGLTNAASVTDSPTPTHTSCGPETTIIEHLKKSQFRCLNRPSLTAIQQNCSYCRPLHTYLEIQGYTGTNTTSKIHSTKSNAPPWIVRGAFNDYVHKHDLTLCGCKVHTKGRDDFVISSKNTCAFSSSSKMRTMSSAYYSDSSNALSQPPTRHDESYSQGEAPLGASNASFKADELLVFGAKQVIRLFIPVTICMFFVVLVATTVDYYASTETYLIYTPFHTPDADLGTRTWQTIANTLIFMSVIIVMTCVLVLLFKYQCYRFIHGWLILTTFMLLFLISFLFFTEIIRAMGIFVDYITMAFILWNFGVVGMVVIHWRGPLILQQAYLIFISAQIALMFLKYLPKWTCWVLLGALAVWDLVAVLCPRGPLRMLVEMAHEREQPLFPALLYSTTAVYLITASTSANANGSEAEGSDSNAEVPLMSEYRHSTGDQRNSSDLPSANVTTSEQLRERHLRRMTEPIADHSGNSTDAASRWRQIHLDLRDREERGVKLGLGDFVFYSLLIGRAALDGDVITVATCYVAILVGMCVTIIVLGITRRALPALPVSVACGILFYFVTSTVISPFLQVVAVGRLVF</sequence>
<keyword evidence="7 8" id="KW-0472">Membrane</keyword>
<dbReference type="FunCoup" id="A0A419QGA2">
    <property type="interactions" value="747"/>
</dbReference>
<feature type="transmembrane region" description="Helical" evidence="8">
    <location>
        <begin position="371"/>
        <end position="395"/>
    </location>
</feature>
<evidence type="ECO:0000256" key="5">
    <source>
        <dbReference type="ARBA" id="ARBA00022989"/>
    </source>
</evidence>
<feature type="transmembrane region" description="Helical" evidence="8">
    <location>
        <begin position="430"/>
        <end position="447"/>
    </location>
</feature>
<dbReference type="SMART" id="SM00730">
    <property type="entry name" value="PSN"/>
    <property type="match status" value="1"/>
</dbReference>
<dbReference type="GO" id="GO:0070765">
    <property type="term" value="C:gamma-secretase complex"/>
    <property type="evidence" value="ECO:0007669"/>
    <property type="project" value="TreeGrafter"/>
</dbReference>
<keyword evidence="6 8" id="KW-0333">Golgi apparatus</keyword>
<evidence type="ECO:0000313" key="11">
    <source>
        <dbReference type="Proteomes" id="UP000286415"/>
    </source>
</evidence>
<dbReference type="STRING" id="79923.A0A419QGA2"/>
<dbReference type="OrthoDB" id="20287at2759"/>
<gene>
    <name evidence="10" type="ORF">CSKR_100784</name>
</gene>
<keyword evidence="11" id="KW-1185">Reference proteome</keyword>
<dbReference type="GO" id="GO:0007219">
    <property type="term" value="P:Notch signaling pathway"/>
    <property type="evidence" value="ECO:0007669"/>
    <property type="project" value="UniProtKB-KW"/>
</dbReference>
<feature type="transmembrane region" description="Helical" evidence="8">
    <location>
        <begin position="407"/>
        <end position="424"/>
    </location>
</feature>
<comment type="subunit">
    <text evidence="8">Homodimer.</text>
</comment>
<dbReference type="Gene3D" id="1.10.472.100">
    <property type="entry name" value="Presenilin"/>
    <property type="match status" value="1"/>
</dbReference>
<dbReference type="InterPro" id="IPR001108">
    <property type="entry name" value="Peptidase_A22A"/>
</dbReference>
<feature type="region of interest" description="Disordered" evidence="9">
    <location>
        <begin position="509"/>
        <end position="530"/>
    </location>
</feature>
<keyword evidence="8" id="KW-0378">Hydrolase</keyword>
<reference evidence="10 11" key="1">
    <citation type="journal article" date="2018" name="Biotechnol. Adv.">
        <title>Improved genomic resources and new bioinformatic workflow for the carcinogenic parasite Clonorchis sinensis: Biotechnological implications.</title>
        <authorList>
            <person name="Wang D."/>
            <person name="Korhonen P.K."/>
            <person name="Gasser R.B."/>
            <person name="Young N.D."/>
        </authorList>
    </citation>
    <scope>NUCLEOTIDE SEQUENCE [LARGE SCALE GENOMIC DNA]</scope>
    <source>
        <strain evidence="10">Cs-k2</strain>
    </source>
</reference>
<protein>
    <recommendedName>
        <fullName evidence="8">Presenilin</fullName>
        <ecNumber evidence="8">3.4.23.-</ecNumber>
    </recommendedName>
</protein>
<dbReference type="InParanoid" id="A0A419QGA2"/>
<reference evidence="10 11" key="2">
    <citation type="journal article" date="2021" name="Genomics">
        <title>High-quality reference genome for Clonorchis sinensis.</title>
        <authorList>
            <person name="Young N.D."/>
            <person name="Stroehlein A.J."/>
            <person name="Kinkar L."/>
            <person name="Wang T."/>
            <person name="Sohn W.M."/>
            <person name="Chang B.C.H."/>
            <person name="Kaur P."/>
            <person name="Weisz D."/>
            <person name="Dudchenko O."/>
            <person name="Aiden E.L."/>
            <person name="Korhonen P.K."/>
            <person name="Gasser R.B."/>
        </authorList>
    </citation>
    <scope>NUCLEOTIDE SEQUENCE [LARGE SCALE GENOMIC DNA]</scope>
    <source>
        <strain evidence="10">Cs-k2</strain>
    </source>
</reference>
<comment type="subcellular location">
    <subcellularLocation>
        <location evidence="8">Endoplasmic reticulum membrane</location>
        <topology evidence="8">Multi-pass membrane protein</topology>
    </subcellularLocation>
    <subcellularLocation>
        <location evidence="8">Golgi apparatus membrane</location>
        <topology evidence="8">Multi-pass membrane protein</topology>
    </subcellularLocation>
</comment>
<evidence type="ECO:0000256" key="2">
    <source>
        <dbReference type="ARBA" id="ARBA00022692"/>
    </source>
</evidence>
<feature type="compositionally biased region" description="Polar residues" evidence="9">
    <location>
        <begin position="513"/>
        <end position="529"/>
    </location>
</feature>
<dbReference type="InterPro" id="IPR006639">
    <property type="entry name" value="Preselin/SPP"/>
</dbReference>
<keyword evidence="3 8" id="KW-0256">Endoplasmic reticulum</keyword>
<evidence type="ECO:0000256" key="8">
    <source>
        <dbReference type="RuleBase" id="RU361148"/>
    </source>
</evidence>
<evidence type="ECO:0000256" key="4">
    <source>
        <dbReference type="ARBA" id="ARBA00022976"/>
    </source>
</evidence>
<dbReference type="GO" id="GO:0000139">
    <property type="term" value="C:Golgi membrane"/>
    <property type="evidence" value="ECO:0007669"/>
    <property type="project" value="UniProtKB-SubCell"/>
</dbReference>
<dbReference type="GO" id="GO:0034205">
    <property type="term" value="P:amyloid-beta formation"/>
    <property type="evidence" value="ECO:0007669"/>
    <property type="project" value="TreeGrafter"/>
</dbReference>
<dbReference type="GO" id="GO:0016485">
    <property type="term" value="P:protein processing"/>
    <property type="evidence" value="ECO:0007669"/>
    <property type="project" value="InterPro"/>
</dbReference>
<feature type="transmembrane region" description="Helical" evidence="8">
    <location>
        <begin position="574"/>
        <end position="591"/>
    </location>
</feature>
<comment type="function">
    <text evidence="8">Probable subunit of the gamma-secretase complex, an endoprotease complex that catalyzes the intramembrane cleavage of integral membrane proteins such as Notch receptors.</text>
</comment>
<dbReference type="Proteomes" id="UP000286415">
    <property type="component" value="Unassembled WGS sequence"/>
</dbReference>
<feature type="transmembrane region" description="Helical" evidence="8">
    <location>
        <begin position="344"/>
        <end position="365"/>
    </location>
</feature>
<evidence type="ECO:0000256" key="1">
    <source>
        <dbReference type="ARBA" id="ARBA00008604"/>
    </source>
</evidence>
<dbReference type="AlphaFoldDB" id="A0A419QGA2"/>
<evidence type="ECO:0000313" key="10">
    <source>
        <dbReference type="EMBL" id="KAG5450358.1"/>
    </source>
</evidence>
<evidence type="ECO:0000256" key="9">
    <source>
        <dbReference type="SAM" id="MobiDB-lite"/>
    </source>
</evidence>
<feature type="transmembrane region" description="Helical" evidence="8">
    <location>
        <begin position="625"/>
        <end position="648"/>
    </location>
</feature>
<dbReference type="EC" id="3.4.23.-" evidence="8"/>
<dbReference type="GO" id="GO:0055074">
    <property type="term" value="P:calcium ion homeostasis"/>
    <property type="evidence" value="ECO:0007669"/>
    <property type="project" value="TreeGrafter"/>
</dbReference>
<comment type="domain">
    <text evidence="8">The PAL motif is required for normal active site conformation.</text>
</comment>
<feature type="transmembrane region" description="Helical" evidence="8">
    <location>
        <begin position="268"/>
        <end position="290"/>
    </location>
</feature>
<name>A0A419QGA2_CLOSI</name>
<dbReference type="Pfam" id="PF01080">
    <property type="entry name" value="Presenilin"/>
    <property type="match status" value="1"/>
</dbReference>
<keyword evidence="5 8" id="KW-1133">Transmembrane helix</keyword>
<dbReference type="InterPro" id="IPR042524">
    <property type="entry name" value="Presenilin_C"/>
</dbReference>
<feature type="transmembrane region" description="Helical" evidence="8">
    <location>
        <begin position="597"/>
        <end position="618"/>
    </location>
</feature>
<keyword evidence="8" id="KW-0645">Protease</keyword>
<evidence type="ECO:0000256" key="6">
    <source>
        <dbReference type="ARBA" id="ARBA00023034"/>
    </source>
</evidence>
<dbReference type="EMBL" id="NIRI02000042">
    <property type="protein sequence ID" value="KAG5450358.1"/>
    <property type="molecule type" value="Genomic_DNA"/>
</dbReference>
<comment type="caution">
    <text evidence="10">The sequence shown here is derived from an EMBL/GenBank/DDBJ whole genome shotgun (WGS) entry which is preliminary data.</text>
</comment>
<dbReference type="GO" id="GO:0005789">
    <property type="term" value="C:endoplasmic reticulum membrane"/>
    <property type="evidence" value="ECO:0007669"/>
    <property type="project" value="UniProtKB-SubCell"/>
</dbReference>